<dbReference type="Pfam" id="PF01061">
    <property type="entry name" value="ABC2_membrane"/>
    <property type="match status" value="1"/>
</dbReference>
<comment type="caution">
    <text evidence="7">The sequence shown here is derived from an EMBL/GenBank/DDBJ whole genome shotgun (WGS) entry which is preliminary data.</text>
</comment>
<dbReference type="PANTHER" id="PTHR43027">
    <property type="entry name" value="DOXORUBICIN RESISTANCE ABC TRANSPORTER PERMEASE PROTEIN DRRC-RELATED"/>
    <property type="match status" value="1"/>
</dbReference>
<keyword evidence="8" id="KW-1185">Reference proteome</keyword>
<evidence type="ECO:0000256" key="1">
    <source>
        <dbReference type="ARBA" id="ARBA00004141"/>
    </source>
</evidence>
<dbReference type="InterPro" id="IPR052902">
    <property type="entry name" value="ABC-2_transporter"/>
</dbReference>
<keyword evidence="3 5" id="KW-1133">Transmembrane helix</keyword>
<gene>
    <name evidence="7" type="ORF">MN202_07550</name>
</gene>
<keyword evidence="4 5" id="KW-0472">Membrane</keyword>
<keyword evidence="2 5" id="KW-0812">Transmembrane</keyword>
<dbReference type="InterPro" id="IPR013525">
    <property type="entry name" value="ABC2_TM"/>
</dbReference>
<feature type="transmembrane region" description="Helical" evidence="5">
    <location>
        <begin position="338"/>
        <end position="360"/>
    </location>
</feature>
<sequence>MKIFLEFFKIELKTFCRDPIAIFWTFLFPFIILFTVMSTSGKHESVELPRIVVLVEERMDVTDISSRIDQVFPELTNSSVNFVSSGLENVLSDFKRNNIVVDVSACADVGLSCAGVDVYYASSPDDLTLMILNILRQNQQFLVPSESVLWRYVEQNIDHKSQVKWLQKARQLTIGLICLNIVSICLFGFSVILVELRQNDGLKFFQVMPVRKSVFISAFTLSRVVIINVFALFFLLVSNFTFELDINFSAEYFLKFIFMVSIGSATFVSLGVLLASRLTSVGAVNGLINLVYFPLIFTSGIFFPVLSDSKFLNFVSNNSPLRGYSDMFYSVYFVGRDLILYSGSVLTLLGWCVLSGFVAFKMFIWVKKD</sequence>
<evidence type="ECO:0000256" key="4">
    <source>
        <dbReference type="ARBA" id="ARBA00023136"/>
    </source>
</evidence>
<dbReference type="PANTHER" id="PTHR43027:SF1">
    <property type="entry name" value="DOXORUBICIN RESISTANCE ABC TRANSPORTER PERMEASE PROTEIN DRRC-RELATED"/>
    <property type="match status" value="1"/>
</dbReference>
<feature type="transmembrane region" description="Helical" evidence="5">
    <location>
        <begin position="287"/>
        <end position="306"/>
    </location>
</feature>
<feature type="transmembrane region" description="Helical" evidence="5">
    <location>
        <begin position="214"/>
        <end position="236"/>
    </location>
</feature>
<evidence type="ECO:0000256" key="3">
    <source>
        <dbReference type="ARBA" id="ARBA00022989"/>
    </source>
</evidence>
<feature type="domain" description="ABC-2 type transporter transmembrane" evidence="6">
    <location>
        <begin position="167"/>
        <end position="332"/>
    </location>
</feature>
<evidence type="ECO:0000259" key="6">
    <source>
        <dbReference type="Pfam" id="PF01061"/>
    </source>
</evidence>
<evidence type="ECO:0000256" key="5">
    <source>
        <dbReference type="SAM" id="Phobius"/>
    </source>
</evidence>
<comment type="subcellular location">
    <subcellularLocation>
        <location evidence="1">Membrane</location>
        <topology evidence="1">Multi-pass membrane protein</topology>
    </subcellularLocation>
</comment>
<organism evidence="7 8">
    <name type="scientific">Rheinheimera muenzenbergensis</name>
    <dbReference type="NCBI Taxonomy" id="1193628"/>
    <lineage>
        <taxon>Bacteria</taxon>
        <taxon>Pseudomonadati</taxon>
        <taxon>Pseudomonadota</taxon>
        <taxon>Gammaproteobacteria</taxon>
        <taxon>Chromatiales</taxon>
        <taxon>Chromatiaceae</taxon>
        <taxon>Rheinheimera</taxon>
    </lineage>
</organism>
<evidence type="ECO:0000313" key="7">
    <source>
        <dbReference type="EMBL" id="MEH8017080.1"/>
    </source>
</evidence>
<proteinExistence type="predicted"/>
<feature type="transmembrane region" description="Helical" evidence="5">
    <location>
        <begin position="21"/>
        <end position="40"/>
    </location>
</feature>
<dbReference type="RefSeq" id="WP_335735489.1">
    <property type="nucleotide sequence ID" value="NZ_JALAAR010000005.1"/>
</dbReference>
<name>A0ABU8C581_9GAMM</name>
<feature type="transmembrane region" description="Helical" evidence="5">
    <location>
        <begin position="256"/>
        <end position="275"/>
    </location>
</feature>
<dbReference type="Proteomes" id="UP001375382">
    <property type="component" value="Unassembled WGS sequence"/>
</dbReference>
<protein>
    <submittedName>
        <fullName evidence="7">ABC transporter permease</fullName>
    </submittedName>
</protein>
<dbReference type="EMBL" id="JALAAR010000005">
    <property type="protein sequence ID" value="MEH8017080.1"/>
    <property type="molecule type" value="Genomic_DNA"/>
</dbReference>
<evidence type="ECO:0000313" key="8">
    <source>
        <dbReference type="Proteomes" id="UP001375382"/>
    </source>
</evidence>
<feature type="transmembrane region" description="Helical" evidence="5">
    <location>
        <begin position="172"/>
        <end position="194"/>
    </location>
</feature>
<reference evidence="7 8" key="1">
    <citation type="journal article" date="2023" name="Ecotoxicol. Environ. Saf.">
        <title>Mercury remediation potential of mercury-resistant strain Rheinheimera metallidurans sp. nov. isolated from a municipal waste dumping site.</title>
        <authorList>
            <person name="Yadav V."/>
            <person name="Manjhi A."/>
            <person name="Vadakedath N."/>
        </authorList>
    </citation>
    <scope>NUCLEOTIDE SEQUENCE [LARGE SCALE GENOMIC DNA]</scope>
    <source>
        <strain evidence="7 8">E-49</strain>
    </source>
</reference>
<accession>A0ABU8C581</accession>
<evidence type="ECO:0000256" key="2">
    <source>
        <dbReference type="ARBA" id="ARBA00022692"/>
    </source>
</evidence>